<dbReference type="PANTHER" id="PTHR43792">
    <property type="entry name" value="GNAT FAMILY, PUTATIVE (AFU_ORTHOLOGUE AFUA_3G00765)-RELATED-RELATED"/>
    <property type="match status" value="1"/>
</dbReference>
<dbReference type="Pfam" id="PF13302">
    <property type="entry name" value="Acetyltransf_3"/>
    <property type="match status" value="1"/>
</dbReference>
<sequence length="184" mass="21753">MKMWKRLAQYASFETDRLLLRPFSYDDCRDLHLILSNPHNTSYIMPSVVTIEETTDLLVQDFMRSPLGIWAIEDKARGQMIGCVRFENIDERKRETEIGYFLHRSFWGQGLMTEVLQTVVFLGFSRIGFQSLRLLTHLENRASQRVAEKAGFQKLRQYKGSDRYSRKMREYIEFQLLATQDIVI</sequence>
<dbReference type="Gene3D" id="3.40.630.30">
    <property type="match status" value="1"/>
</dbReference>
<dbReference type="AlphaFoldDB" id="A0A1Q8EFE4"/>
<dbReference type="InterPro" id="IPR000182">
    <property type="entry name" value="GNAT_dom"/>
</dbReference>
<dbReference type="PROSITE" id="PS51186">
    <property type="entry name" value="GNAT"/>
    <property type="match status" value="1"/>
</dbReference>
<dbReference type="EMBL" id="MSJL01000004">
    <property type="protein sequence ID" value="OLF50524.1"/>
    <property type="molecule type" value="Genomic_DNA"/>
</dbReference>
<keyword evidence="1 5" id="KW-0808">Transferase</keyword>
<dbReference type="RefSeq" id="WP_075098431.1">
    <property type="nucleotide sequence ID" value="NZ_MSJL01000004.1"/>
</dbReference>
<dbReference type="SUPFAM" id="SSF55729">
    <property type="entry name" value="Acyl-CoA N-acyltransferases (Nat)"/>
    <property type="match status" value="1"/>
</dbReference>
<evidence type="ECO:0000256" key="1">
    <source>
        <dbReference type="ARBA" id="ARBA00022679"/>
    </source>
</evidence>
<keyword evidence="6" id="KW-1185">Reference proteome</keyword>
<dbReference type="OrthoDB" id="9798081at2"/>
<proteinExistence type="inferred from homology"/>
<dbReference type="Proteomes" id="UP000186437">
    <property type="component" value="Unassembled WGS sequence"/>
</dbReference>
<organism evidence="5 6">
    <name type="scientific">Streptococcus acidominimus</name>
    <dbReference type="NCBI Taxonomy" id="1326"/>
    <lineage>
        <taxon>Bacteria</taxon>
        <taxon>Bacillati</taxon>
        <taxon>Bacillota</taxon>
        <taxon>Bacilli</taxon>
        <taxon>Lactobacillales</taxon>
        <taxon>Streptococcaceae</taxon>
        <taxon>Streptococcus</taxon>
    </lineage>
</organism>
<name>A0A1Q8EFE4_STRAI</name>
<gene>
    <name evidence="5" type="ORF">BU200_01290</name>
</gene>
<protein>
    <submittedName>
        <fullName evidence="5">GNAT family N-acetyltransferase</fullName>
    </submittedName>
</protein>
<comment type="similarity">
    <text evidence="3">Belongs to the acetyltransferase family. RimJ subfamily.</text>
</comment>
<evidence type="ECO:0000313" key="6">
    <source>
        <dbReference type="Proteomes" id="UP000186437"/>
    </source>
</evidence>
<keyword evidence="2" id="KW-0012">Acyltransferase</keyword>
<dbReference type="InterPro" id="IPR016181">
    <property type="entry name" value="Acyl_CoA_acyltransferase"/>
</dbReference>
<reference evidence="6" key="1">
    <citation type="submission" date="2016-12" db="EMBL/GenBank/DDBJ databases">
        <authorList>
            <person name="Gulvik C.A."/>
        </authorList>
    </citation>
    <scope>NUCLEOTIDE SEQUENCE [LARGE SCALE GENOMIC DNA]</scope>
    <source>
        <strain evidence="6">ATCC 51725</strain>
    </source>
</reference>
<feature type="domain" description="N-acetyltransferase" evidence="4">
    <location>
        <begin position="18"/>
        <end position="170"/>
    </location>
</feature>
<evidence type="ECO:0000259" key="4">
    <source>
        <dbReference type="PROSITE" id="PS51186"/>
    </source>
</evidence>
<dbReference type="GO" id="GO:0008999">
    <property type="term" value="F:protein-N-terminal-alanine acetyltransferase activity"/>
    <property type="evidence" value="ECO:0007669"/>
    <property type="project" value="TreeGrafter"/>
</dbReference>
<dbReference type="InterPro" id="IPR051531">
    <property type="entry name" value="N-acetyltransferase"/>
</dbReference>
<comment type="caution">
    <text evidence="5">The sequence shown here is derived from an EMBL/GenBank/DDBJ whole genome shotgun (WGS) entry which is preliminary data.</text>
</comment>
<evidence type="ECO:0000313" key="5">
    <source>
        <dbReference type="EMBL" id="OLF50524.1"/>
    </source>
</evidence>
<evidence type="ECO:0000256" key="2">
    <source>
        <dbReference type="ARBA" id="ARBA00023315"/>
    </source>
</evidence>
<accession>A0A1Q8EFE4</accession>
<dbReference type="PANTHER" id="PTHR43792:SF8">
    <property type="entry name" value="[RIBOSOMAL PROTEIN US5]-ALANINE N-ACETYLTRANSFERASE"/>
    <property type="match status" value="1"/>
</dbReference>
<evidence type="ECO:0000256" key="3">
    <source>
        <dbReference type="ARBA" id="ARBA00038502"/>
    </source>
</evidence>
<dbReference type="GO" id="GO:0005737">
    <property type="term" value="C:cytoplasm"/>
    <property type="evidence" value="ECO:0007669"/>
    <property type="project" value="TreeGrafter"/>
</dbReference>